<dbReference type="Pfam" id="PF25023">
    <property type="entry name" value="TEN_YD-shell"/>
    <property type="match status" value="1"/>
</dbReference>
<proteinExistence type="predicted"/>
<sequence length="406" mass="46588">MLYDDHMHDRYCAFTYNPDCDCYEREWIHYADGTFEPVRRVGALSKKWKTERANANWWAVRKPVEWRPWHEGFGFSWNHSLGEQGKPATWGDKSKAELAAGDAPYFIELKKAADRRVESRTERLDGRREQWRFVYDHAGRLTSVIADTGWCEDFEYDGRGRRKADYRMGRTPFMRVFSYTDDDRLLSVEQVQYAHDDRGFRSARIEGNTRTEYHYGPELCLQAVHMPSGHVIAYQHDEDNLRAQKLVNGSPLEAYDWLDRDRLGRFFDGETEYVFLYEGEARLPQAVTIGSALFQLGYDQVGSLKAVVAENGDMVKMTQYGPFGDILWDSNPGLRMPLGFAGGLYDPDTGFVRFGHHDYDPDTGRWIGPASCGERSGRADRLGCCLDDPVNLAARSCLLRSLCGAD</sequence>
<accession>A0ABM7P7B9</accession>
<evidence type="ECO:0000313" key="5">
    <source>
        <dbReference type="EMBL" id="BCS88877.1"/>
    </source>
</evidence>
<keyword evidence="1" id="KW-0245">EGF-like domain</keyword>
<dbReference type="PANTHER" id="PTHR11219:SF69">
    <property type="entry name" value="TENEURIN-A"/>
    <property type="match status" value="1"/>
</dbReference>
<dbReference type="Proteomes" id="UP001053296">
    <property type="component" value="Chromosome"/>
</dbReference>
<evidence type="ECO:0000259" key="4">
    <source>
        <dbReference type="Pfam" id="PF25023"/>
    </source>
</evidence>
<evidence type="ECO:0000256" key="1">
    <source>
        <dbReference type="ARBA" id="ARBA00022536"/>
    </source>
</evidence>
<name>A0ABM7P7B9_9BACT</name>
<reference evidence="5" key="1">
    <citation type="journal article" date="2022" name="Arch. Microbiol.">
        <title>Pseudodesulfovibrio sediminis sp. nov., a mesophilic and neutrophilic sulfate-reducing bacterium isolated from sediment of a brackish lake.</title>
        <authorList>
            <person name="Takahashi A."/>
            <person name="Kojima H."/>
            <person name="Watanabe M."/>
            <person name="Fukui M."/>
        </authorList>
    </citation>
    <scope>NUCLEOTIDE SEQUENCE</scope>
    <source>
        <strain evidence="5">SF6</strain>
    </source>
</reference>
<dbReference type="NCBIfam" id="TIGR03696">
    <property type="entry name" value="Rhs_assc_core"/>
    <property type="match status" value="1"/>
</dbReference>
<dbReference type="InterPro" id="IPR051216">
    <property type="entry name" value="Teneurin"/>
</dbReference>
<evidence type="ECO:0000256" key="2">
    <source>
        <dbReference type="ARBA" id="ARBA00022737"/>
    </source>
</evidence>
<organism evidence="5 6">
    <name type="scientific">Pseudodesulfovibrio sediminis</name>
    <dbReference type="NCBI Taxonomy" id="2810563"/>
    <lineage>
        <taxon>Bacteria</taxon>
        <taxon>Pseudomonadati</taxon>
        <taxon>Thermodesulfobacteriota</taxon>
        <taxon>Desulfovibrionia</taxon>
        <taxon>Desulfovibrionales</taxon>
        <taxon>Desulfovibrionaceae</taxon>
    </lineage>
</organism>
<feature type="domain" description="Teneurin-like YD-shell" evidence="4">
    <location>
        <begin position="108"/>
        <end position="369"/>
    </location>
</feature>
<evidence type="ECO:0000256" key="3">
    <source>
        <dbReference type="ARBA" id="ARBA00023157"/>
    </source>
</evidence>
<dbReference type="NCBIfam" id="TIGR01643">
    <property type="entry name" value="YD_repeat_2x"/>
    <property type="match status" value="1"/>
</dbReference>
<gene>
    <name evidence="5" type="ORF">PSDVSF_21190</name>
</gene>
<protein>
    <recommendedName>
        <fullName evidence="4">Teneurin-like YD-shell domain-containing protein</fullName>
    </recommendedName>
</protein>
<keyword evidence="3" id="KW-1015">Disulfide bond</keyword>
<dbReference type="RefSeq" id="WP_229590873.1">
    <property type="nucleotide sequence ID" value="NZ_AP024485.1"/>
</dbReference>
<dbReference type="EMBL" id="AP024485">
    <property type="protein sequence ID" value="BCS88877.1"/>
    <property type="molecule type" value="Genomic_DNA"/>
</dbReference>
<keyword evidence="6" id="KW-1185">Reference proteome</keyword>
<keyword evidence="2" id="KW-0677">Repeat</keyword>
<evidence type="ECO:0000313" key="6">
    <source>
        <dbReference type="Proteomes" id="UP001053296"/>
    </source>
</evidence>
<dbReference type="PANTHER" id="PTHR11219">
    <property type="entry name" value="TENEURIN AND N-ACETYLGLUCOSAMINE-1-PHOSPHODIESTER ALPHA-N-ACETYLGLUCOSAMINIDASE"/>
    <property type="match status" value="1"/>
</dbReference>
<dbReference type="InterPro" id="IPR006530">
    <property type="entry name" value="YD"/>
</dbReference>
<dbReference type="InterPro" id="IPR056823">
    <property type="entry name" value="TEN-like_YD-shell"/>
</dbReference>
<dbReference type="InterPro" id="IPR022385">
    <property type="entry name" value="Rhs_assc_core"/>
</dbReference>
<dbReference type="Gene3D" id="2.180.10.10">
    <property type="entry name" value="RHS repeat-associated core"/>
    <property type="match status" value="1"/>
</dbReference>